<evidence type="ECO:0000313" key="2">
    <source>
        <dbReference type="Proteomes" id="UP000887159"/>
    </source>
</evidence>
<proteinExistence type="predicted"/>
<name>A0A8X6VBI4_TRICX</name>
<dbReference type="AlphaFoldDB" id="A0A8X6VBI4"/>
<reference evidence="1" key="1">
    <citation type="submission" date="2020-08" db="EMBL/GenBank/DDBJ databases">
        <title>Multicomponent nature underlies the extraordinary mechanical properties of spider dragline silk.</title>
        <authorList>
            <person name="Kono N."/>
            <person name="Nakamura H."/>
            <person name="Mori M."/>
            <person name="Yoshida Y."/>
            <person name="Ohtoshi R."/>
            <person name="Malay A.D."/>
            <person name="Moran D.A.P."/>
            <person name="Tomita M."/>
            <person name="Numata K."/>
            <person name="Arakawa K."/>
        </authorList>
    </citation>
    <scope>NUCLEOTIDE SEQUENCE</scope>
</reference>
<protein>
    <submittedName>
        <fullName evidence="1">Uncharacterized protein</fullName>
    </submittedName>
</protein>
<sequence>MNDATPVPTSSELGNAMKKFARRIPELFEKRTCYIDSMKTEVFMGGTPGMRETTTIHSLPKTSEDPVLLLLDTPQNTPVGTPGSDIIISSGKQI</sequence>
<dbReference type="Proteomes" id="UP000887159">
    <property type="component" value="Unassembled WGS sequence"/>
</dbReference>
<dbReference type="EMBL" id="BMAU01021227">
    <property type="protein sequence ID" value="GFY01449.1"/>
    <property type="molecule type" value="Genomic_DNA"/>
</dbReference>
<comment type="caution">
    <text evidence="1">The sequence shown here is derived from an EMBL/GenBank/DDBJ whole genome shotgun (WGS) entry which is preliminary data.</text>
</comment>
<accession>A0A8X6VBI4</accession>
<organism evidence="1 2">
    <name type="scientific">Trichonephila clavipes</name>
    <name type="common">Golden silk orbweaver</name>
    <name type="synonym">Nephila clavipes</name>
    <dbReference type="NCBI Taxonomy" id="2585209"/>
    <lineage>
        <taxon>Eukaryota</taxon>
        <taxon>Metazoa</taxon>
        <taxon>Ecdysozoa</taxon>
        <taxon>Arthropoda</taxon>
        <taxon>Chelicerata</taxon>
        <taxon>Arachnida</taxon>
        <taxon>Araneae</taxon>
        <taxon>Araneomorphae</taxon>
        <taxon>Entelegynae</taxon>
        <taxon>Araneoidea</taxon>
        <taxon>Nephilidae</taxon>
        <taxon>Trichonephila</taxon>
    </lineage>
</organism>
<keyword evidence="2" id="KW-1185">Reference proteome</keyword>
<evidence type="ECO:0000313" key="1">
    <source>
        <dbReference type="EMBL" id="GFY01449.1"/>
    </source>
</evidence>
<gene>
    <name evidence="1" type="ORF">TNCV_850571</name>
</gene>